<protein>
    <submittedName>
        <fullName evidence="5">DNA-binding transcriptional ArsR family regulator</fullName>
    </submittedName>
</protein>
<feature type="domain" description="HTH arsR-type" evidence="4">
    <location>
        <begin position="1"/>
        <end position="99"/>
    </location>
</feature>
<dbReference type="SUPFAM" id="SSF46785">
    <property type="entry name" value="Winged helix' DNA-binding domain"/>
    <property type="match status" value="1"/>
</dbReference>
<keyword evidence="3" id="KW-0804">Transcription</keyword>
<dbReference type="InterPro" id="IPR000835">
    <property type="entry name" value="HTH_MarR-typ"/>
</dbReference>
<dbReference type="InterPro" id="IPR036390">
    <property type="entry name" value="WH_DNA-bd_sf"/>
</dbReference>
<dbReference type="InterPro" id="IPR051011">
    <property type="entry name" value="Metal_resp_trans_reg"/>
</dbReference>
<evidence type="ECO:0000313" key="5">
    <source>
        <dbReference type="EMBL" id="MBG6139901.1"/>
    </source>
</evidence>
<dbReference type="PANTHER" id="PTHR43132">
    <property type="entry name" value="ARSENICAL RESISTANCE OPERON REPRESSOR ARSR-RELATED"/>
    <property type="match status" value="1"/>
</dbReference>
<reference evidence="5" key="1">
    <citation type="submission" date="2020-11" db="EMBL/GenBank/DDBJ databases">
        <title>Sequencing the genomes of 1000 actinobacteria strains.</title>
        <authorList>
            <person name="Klenk H.-P."/>
        </authorList>
    </citation>
    <scope>NUCLEOTIDE SEQUENCE</scope>
    <source>
        <strain evidence="5">DSM 45356</strain>
    </source>
</reference>
<dbReference type="Gene3D" id="1.10.10.10">
    <property type="entry name" value="Winged helix-like DNA-binding domain superfamily/Winged helix DNA-binding domain"/>
    <property type="match status" value="1"/>
</dbReference>
<organism evidence="5 6">
    <name type="scientific">Longispora fulva</name>
    <dbReference type="NCBI Taxonomy" id="619741"/>
    <lineage>
        <taxon>Bacteria</taxon>
        <taxon>Bacillati</taxon>
        <taxon>Actinomycetota</taxon>
        <taxon>Actinomycetes</taxon>
        <taxon>Micromonosporales</taxon>
        <taxon>Micromonosporaceae</taxon>
        <taxon>Longispora</taxon>
    </lineage>
</organism>
<dbReference type="AlphaFoldDB" id="A0A8J7GKL0"/>
<evidence type="ECO:0000256" key="3">
    <source>
        <dbReference type="ARBA" id="ARBA00023163"/>
    </source>
</evidence>
<evidence type="ECO:0000256" key="2">
    <source>
        <dbReference type="ARBA" id="ARBA00023125"/>
    </source>
</evidence>
<dbReference type="GO" id="GO:0003700">
    <property type="term" value="F:DNA-binding transcription factor activity"/>
    <property type="evidence" value="ECO:0007669"/>
    <property type="project" value="InterPro"/>
</dbReference>
<keyword evidence="2 5" id="KW-0238">DNA-binding</keyword>
<dbReference type="InterPro" id="IPR001845">
    <property type="entry name" value="HTH_ArsR_DNA-bd_dom"/>
</dbReference>
<keyword evidence="1" id="KW-0805">Transcription regulation</keyword>
<proteinExistence type="predicted"/>
<dbReference type="GO" id="GO:0003677">
    <property type="term" value="F:DNA binding"/>
    <property type="evidence" value="ECO:0007669"/>
    <property type="project" value="UniProtKB-KW"/>
</dbReference>
<dbReference type="Proteomes" id="UP000622552">
    <property type="component" value="Unassembled WGS sequence"/>
</dbReference>
<sequence>MTSPVHIDDPKVMRALAHPARLAILTRLHQHGPTTATECAEVTGLSPSATSYHLRALADYGLIEKAESRGDGRETVWQSKSTHMHVHQDTPESRTAGRHLLKAWLARQDQVLDDWMDQEHTQAPEWRDVVRVDNVRVTVTPERLVELMERVHGLLEEYRDEAEGDARKVSISFRAVPLL</sequence>
<gene>
    <name evidence="5" type="ORF">IW245_006095</name>
</gene>
<dbReference type="PANTHER" id="PTHR43132:SF2">
    <property type="entry name" value="ARSENICAL RESISTANCE OPERON REPRESSOR ARSR-RELATED"/>
    <property type="match status" value="1"/>
</dbReference>
<evidence type="ECO:0000313" key="6">
    <source>
        <dbReference type="Proteomes" id="UP000622552"/>
    </source>
</evidence>
<dbReference type="EMBL" id="JADOUF010000001">
    <property type="protein sequence ID" value="MBG6139901.1"/>
    <property type="molecule type" value="Genomic_DNA"/>
</dbReference>
<name>A0A8J7GKL0_9ACTN</name>
<dbReference type="CDD" id="cd00090">
    <property type="entry name" value="HTH_ARSR"/>
    <property type="match status" value="1"/>
</dbReference>
<dbReference type="SMART" id="SM00418">
    <property type="entry name" value="HTH_ARSR"/>
    <property type="match status" value="1"/>
</dbReference>
<dbReference type="SMART" id="SM00347">
    <property type="entry name" value="HTH_MARR"/>
    <property type="match status" value="1"/>
</dbReference>
<dbReference type="InterPro" id="IPR011991">
    <property type="entry name" value="ArsR-like_HTH"/>
</dbReference>
<dbReference type="InterPro" id="IPR036388">
    <property type="entry name" value="WH-like_DNA-bd_sf"/>
</dbReference>
<evidence type="ECO:0000259" key="4">
    <source>
        <dbReference type="PROSITE" id="PS50987"/>
    </source>
</evidence>
<dbReference type="PROSITE" id="PS50987">
    <property type="entry name" value="HTH_ARSR_2"/>
    <property type="match status" value="1"/>
</dbReference>
<evidence type="ECO:0000256" key="1">
    <source>
        <dbReference type="ARBA" id="ARBA00023015"/>
    </source>
</evidence>
<dbReference type="Pfam" id="PF12840">
    <property type="entry name" value="HTH_20"/>
    <property type="match status" value="1"/>
</dbReference>
<dbReference type="RefSeq" id="WP_197006510.1">
    <property type="nucleotide sequence ID" value="NZ_BONS01000006.1"/>
</dbReference>
<comment type="caution">
    <text evidence="5">The sequence shown here is derived from an EMBL/GenBank/DDBJ whole genome shotgun (WGS) entry which is preliminary data.</text>
</comment>
<keyword evidence="6" id="KW-1185">Reference proteome</keyword>
<accession>A0A8J7GKL0</accession>